<feature type="domain" description="Bacterial repeat" evidence="1">
    <location>
        <begin position="102"/>
        <end position="175"/>
    </location>
</feature>
<feature type="domain" description="Bacterial repeat" evidence="1">
    <location>
        <begin position="32"/>
        <end position="100"/>
    </location>
</feature>
<accession>A0ABS9BTT6</accession>
<evidence type="ECO:0000259" key="1">
    <source>
        <dbReference type="Pfam" id="PF18998"/>
    </source>
</evidence>
<reference evidence="2 3" key="1">
    <citation type="submission" date="2022-01" db="EMBL/GenBank/DDBJ databases">
        <title>Mariniradius saccharolyticus sp. nov., isolated from sediment of a river.</title>
        <authorList>
            <person name="Liu H."/>
        </authorList>
    </citation>
    <scope>NUCLEOTIDE SEQUENCE [LARGE SCALE GENOMIC DNA]</scope>
    <source>
        <strain evidence="2 3">RY-2</strain>
    </source>
</reference>
<dbReference type="NCBIfam" id="TIGR02167">
    <property type="entry name" value="Liste_lipo_26"/>
    <property type="match status" value="1"/>
</dbReference>
<gene>
    <name evidence="2" type="ORF">L0U89_07340</name>
</gene>
<dbReference type="Pfam" id="PF03382">
    <property type="entry name" value="DUF285"/>
    <property type="match status" value="1"/>
</dbReference>
<dbReference type="RefSeq" id="WP_234860933.1">
    <property type="nucleotide sequence ID" value="NZ_JAKEVZ010000004.1"/>
</dbReference>
<dbReference type="PROSITE" id="PS51257">
    <property type="entry name" value="PROKAR_LIPOPROTEIN"/>
    <property type="match status" value="1"/>
</dbReference>
<dbReference type="EMBL" id="JAKEVZ010000004">
    <property type="protein sequence ID" value="MCF1750882.1"/>
    <property type="molecule type" value="Genomic_DNA"/>
</dbReference>
<dbReference type="InterPro" id="IPR011889">
    <property type="entry name" value="Liste_lipo_26"/>
</dbReference>
<keyword evidence="3" id="KW-1185">Reference proteome</keyword>
<comment type="caution">
    <text evidence="2">The sequence shown here is derived from an EMBL/GenBank/DDBJ whole genome shotgun (WGS) entry which is preliminary data.</text>
</comment>
<dbReference type="Proteomes" id="UP001201449">
    <property type="component" value="Unassembled WGS sequence"/>
</dbReference>
<dbReference type="InterPro" id="IPR005046">
    <property type="entry name" value="DUF285"/>
</dbReference>
<name>A0ABS9BTT6_9BACT</name>
<evidence type="ECO:0000313" key="3">
    <source>
        <dbReference type="Proteomes" id="UP001201449"/>
    </source>
</evidence>
<proteinExistence type="predicted"/>
<dbReference type="Pfam" id="PF18998">
    <property type="entry name" value="Flg_new_2"/>
    <property type="match status" value="2"/>
</dbReference>
<protein>
    <submittedName>
        <fullName evidence="2">BspA family leucine-rich repeat surface protein</fullName>
    </submittedName>
</protein>
<evidence type="ECO:0000313" key="2">
    <source>
        <dbReference type="EMBL" id="MCF1750882.1"/>
    </source>
</evidence>
<dbReference type="InterPro" id="IPR044060">
    <property type="entry name" value="Bacterial_rp_domain"/>
</dbReference>
<organism evidence="2 3">
    <name type="scientific">Mariniradius sediminis</name>
    <dbReference type="NCBI Taxonomy" id="2909237"/>
    <lineage>
        <taxon>Bacteria</taxon>
        <taxon>Pseudomonadati</taxon>
        <taxon>Bacteroidota</taxon>
        <taxon>Cytophagia</taxon>
        <taxon>Cytophagales</taxon>
        <taxon>Cyclobacteriaceae</taxon>
        <taxon>Mariniradius</taxon>
    </lineage>
</organism>
<sequence>MRSTKFIQLLLLLTLFSCEEEKPTKTFALSKTVSPEEGGTIYLSPGWLDAFDEGQTVAVIPVANENWVFQQWQGDADGNASPFFLTMNSDKNIIGVFVRKEYTLDIEIIGEGTVTETIVQNPSGREYSPGTTVELTPVPKEGWVFESWGGNLSGNMKPVRITMDELKKVTVRFVPKPQGEPKFYLAENGITCKCENVIAGDKGMINGVEYEAVNNDFLRQLLRNVDKSKLCTSLVTDMSYLFYGVSTDQPIGNWDVSNVTSMKGMFAGYFSEYVGDPWGNDNSPEHWIFFNQPIGEWDVSQVTNMDSMFYDNKGFNQDLSEWCVAKIPTIPKDFANSGAWLLPKPVWGTCPD</sequence>